<evidence type="ECO:0000313" key="2">
    <source>
        <dbReference type="Proteomes" id="UP000183410"/>
    </source>
</evidence>
<protein>
    <submittedName>
        <fullName evidence="1">Phage late control gene D protein (GPD)</fullName>
    </submittedName>
</protein>
<dbReference type="EMBL" id="FONN01000005">
    <property type="protein sequence ID" value="SFE66380.1"/>
    <property type="molecule type" value="Genomic_DNA"/>
</dbReference>
<dbReference type="SUPFAM" id="SSF69279">
    <property type="entry name" value="Phage tail proteins"/>
    <property type="match status" value="1"/>
</dbReference>
<dbReference type="AlphaFoldDB" id="A0A1I2CFC1"/>
<dbReference type="OrthoDB" id="95423at2"/>
<organism evidence="1 2">
    <name type="scientific">Paenibacillus algorifonticola</name>
    <dbReference type="NCBI Taxonomy" id="684063"/>
    <lineage>
        <taxon>Bacteria</taxon>
        <taxon>Bacillati</taxon>
        <taxon>Bacillota</taxon>
        <taxon>Bacilli</taxon>
        <taxon>Bacillales</taxon>
        <taxon>Paenibacillaceae</taxon>
        <taxon>Paenibacillus</taxon>
    </lineage>
</organism>
<dbReference type="Gene3D" id="2.30.110.50">
    <property type="match status" value="1"/>
</dbReference>
<evidence type="ECO:0000313" key="1">
    <source>
        <dbReference type="EMBL" id="SFE66380.1"/>
    </source>
</evidence>
<gene>
    <name evidence="1" type="ORF">SAMN04487969_10514</name>
</gene>
<proteinExistence type="predicted"/>
<dbReference type="Gene3D" id="3.55.50.10">
    <property type="entry name" value="Baseplate protein-like domains"/>
    <property type="match status" value="1"/>
</dbReference>
<keyword evidence="2" id="KW-1185">Reference proteome</keyword>
<name>A0A1I2CFC1_9BACL</name>
<dbReference type="RefSeq" id="WP_046231621.1">
    <property type="nucleotide sequence ID" value="NZ_FONN01000005.1"/>
</dbReference>
<accession>A0A1I2CFC1</accession>
<reference evidence="2" key="1">
    <citation type="submission" date="2016-10" db="EMBL/GenBank/DDBJ databases">
        <authorList>
            <person name="Varghese N."/>
            <person name="Submissions S."/>
        </authorList>
    </citation>
    <scope>NUCLEOTIDE SEQUENCE [LARGE SCALE GENOMIC DNA]</scope>
    <source>
        <strain evidence="2">CGMCC 1.10223</strain>
    </source>
</reference>
<sequence length="495" mass="53940">MNEVEVVNSHIKITPFAVERLHELKIVKAINEHVRLTFSGIVPESSRDSYVHMADAQTSIKVTDIDEQGNQVTLFHGMVLGVQILQANGVYTIRAEAVSHTYLWDAAPKDRSFQNKGLLYEQLAKQITGDYARAQVIDFASDGAALGNMVLQYRETDWQLLKRLASHFHTGLVPVAMDERALCYIGVPELGSKGKLSVYNYRVHKRMDLYHQAMRSRIPNVTEHDFVFYEAQSEQGLDIGHEVAFQNRKLVVNKVVLILEKSVLLRRYTLAPKGGLSLPKQYNTDIVGASIQGTVLAVSRDQLKVHLNMDSEQDERAACWFPYSTIYASADNAGFYCMPEQGDDIRIYFPTHKEKDALAMSSVPKPGPEAGGGAGATGGSGAAAGGSAAVGAAGGGDPMDNPEIKTIKTKNGKMIVLAPDQITITGEGVSIVLSDADGITIMSSKDVKVTAVENVTIQSKTLVIAASEKVEMTCKGSSLLIDEDIIMKGNQVRNN</sequence>
<dbReference type="Proteomes" id="UP000183410">
    <property type="component" value="Unassembled WGS sequence"/>
</dbReference>